<sequence length="285" mass="31503">VLIAASVSVNAGGLFFSSLKKHEILERVGDISQLCDAREMMYTEGKSDGVQAIEVNTCSGFAFTVLPSRGLDIPRASYNGIPLAWQSETGVTSPFLFQPEGLEFLYSFFGGLLTTCGLTYAMHPCIDEDRELGIHGRISNTPAYDVNIDKYWEGDDYIIRISGKVREAYVHGDNLILHRSITTKLGSSKLLVEDVVENAGYQKSPLMMLYHVNAGWPVVSENSKLISPAAKVVPRDDEAKVEAEKFAEFMSPQKDFAERVYFIDMIPDSKGKVTLGIVNEKMEIG</sequence>
<feature type="non-terminal residue" evidence="1">
    <location>
        <position position="285"/>
    </location>
</feature>
<feature type="non-terminal residue" evidence="1">
    <location>
        <position position="1"/>
    </location>
</feature>
<dbReference type="AlphaFoldDB" id="X1TB34"/>
<dbReference type="CDD" id="cd09023">
    <property type="entry name" value="Aldose_epim_Ec_c4013"/>
    <property type="match status" value="1"/>
</dbReference>
<dbReference type="InterPro" id="IPR014718">
    <property type="entry name" value="GH-type_carb-bd"/>
</dbReference>
<gene>
    <name evidence="1" type="ORF">S12H4_28342</name>
</gene>
<name>X1TB34_9ZZZZ</name>
<accession>X1TB34</accession>
<comment type="caution">
    <text evidence="1">The sequence shown here is derived from an EMBL/GenBank/DDBJ whole genome shotgun (WGS) entry which is preliminary data.</text>
</comment>
<dbReference type="EMBL" id="BARW01016248">
    <property type="protein sequence ID" value="GAJ02469.1"/>
    <property type="molecule type" value="Genomic_DNA"/>
</dbReference>
<dbReference type="Gene3D" id="2.70.98.10">
    <property type="match status" value="1"/>
</dbReference>
<evidence type="ECO:0008006" key="2">
    <source>
        <dbReference type="Google" id="ProtNLM"/>
    </source>
</evidence>
<reference evidence="1" key="1">
    <citation type="journal article" date="2014" name="Front. Microbiol.">
        <title>High frequency of phylogenetically diverse reductive dehalogenase-homologous genes in deep subseafloor sedimentary metagenomes.</title>
        <authorList>
            <person name="Kawai M."/>
            <person name="Futagami T."/>
            <person name="Toyoda A."/>
            <person name="Takaki Y."/>
            <person name="Nishi S."/>
            <person name="Hori S."/>
            <person name="Arai W."/>
            <person name="Tsubouchi T."/>
            <person name="Morono Y."/>
            <person name="Uchiyama I."/>
            <person name="Ito T."/>
            <person name="Fujiyama A."/>
            <person name="Inagaki F."/>
            <person name="Takami H."/>
        </authorList>
    </citation>
    <scope>NUCLEOTIDE SEQUENCE</scope>
    <source>
        <strain evidence="1">Expedition CK06-06</strain>
    </source>
</reference>
<proteinExistence type="predicted"/>
<organism evidence="1">
    <name type="scientific">marine sediment metagenome</name>
    <dbReference type="NCBI Taxonomy" id="412755"/>
    <lineage>
        <taxon>unclassified sequences</taxon>
        <taxon>metagenomes</taxon>
        <taxon>ecological metagenomes</taxon>
    </lineage>
</organism>
<evidence type="ECO:0000313" key="1">
    <source>
        <dbReference type="EMBL" id="GAJ02469.1"/>
    </source>
</evidence>
<protein>
    <recommendedName>
        <fullName evidence="2">DUF4432 domain-containing protein</fullName>
    </recommendedName>
</protein>
<dbReference type="InterPro" id="IPR027839">
    <property type="entry name" value="DUF4432"/>
</dbReference>
<dbReference type="Pfam" id="PF14486">
    <property type="entry name" value="DUF4432"/>
    <property type="match status" value="1"/>
</dbReference>
<dbReference type="GO" id="GO:0030246">
    <property type="term" value="F:carbohydrate binding"/>
    <property type="evidence" value="ECO:0007669"/>
    <property type="project" value="InterPro"/>
</dbReference>